<reference evidence="1" key="1">
    <citation type="submission" date="2020-12" db="EMBL/GenBank/DDBJ databases">
        <title>Leucobacter sp. CAS2, isolated from Chromium sludge.</title>
        <authorList>
            <person name="Xu Z."/>
        </authorList>
    </citation>
    <scope>NUCLEOTIDE SEQUENCE</scope>
    <source>
        <strain evidence="1">CSA2</strain>
    </source>
</reference>
<organism evidence="1 2">
    <name type="scientific">Leucobacter edaphi</name>
    <dbReference type="NCBI Taxonomy" id="2796472"/>
    <lineage>
        <taxon>Bacteria</taxon>
        <taxon>Bacillati</taxon>
        <taxon>Actinomycetota</taxon>
        <taxon>Actinomycetes</taxon>
        <taxon>Micrococcales</taxon>
        <taxon>Microbacteriaceae</taxon>
        <taxon>Leucobacter</taxon>
    </lineage>
</organism>
<dbReference type="RefSeq" id="WP_200131655.1">
    <property type="nucleotide sequence ID" value="NZ_JAEHOI010000004.1"/>
</dbReference>
<keyword evidence="2" id="KW-1185">Reference proteome</keyword>
<dbReference type="EMBL" id="JAEHOI010000004">
    <property type="protein sequence ID" value="MBK0421442.1"/>
    <property type="molecule type" value="Genomic_DNA"/>
</dbReference>
<evidence type="ECO:0000313" key="1">
    <source>
        <dbReference type="EMBL" id="MBK0421442.1"/>
    </source>
</evidence>
<accession>A0A934UXY3</accession>
<dbReference type="Gene3D" id="3.40.1000.10">
    <property type="entry name" value="Mog1/PsbP, alpha/beta/alpha sandwich"/>
    <property type="match status" value="1"/>
</dbReference>
<evidence type="ECO:0000313" key="2">
    <source>
        <dbReference type="Proteomes" id="UP000618733"/>
    </source>
</evidence>
<dbReference type="AlphaFoldDB" id="A0A934UXY3"/>
<sequence length="161" mass="17660">MRTEATPAPTIRVPEDWRIERDPSPEIAIVALAPPDRTGFSRNIVLTIGPMTQEWRDAERWQRTAAEAILSALEDAQLIDASVEEDGFRQLISYVAEGRALTLEQWATIHSAGSDEEGGNQNLTAVTVSATTPTLAYPDHAEEMCNIAWSLDVGTGPEERS</sequence>
<protein>
    <submittedName>
        <fullName evidence="1">Uncharacterized protein</fullName>
    </submittedName>
</protein>
<proteinExistence type="predicted"/>
<dbReference type="Proteomes" id="UP000618733">
    <property type="component" value="Unassembled WGS sequence"/>
</dbReference>
<gene>
    <name evidence="1" type="ORF">JD292_05065</name>
</gene>
<comment type="caution">
    <text evidence="1">The sequence shown here is derived from an EMBL/GenBank/DDBJ whole genome shotgun (WGS) entry which is preliminary data.</text>
</comment>
<name>A0A934UXY3_9MICO</name>